<keyword evidence="8" id="KW-0333">Golgi apparatus</keyword>
<evidence type="ECO:0000256" key="10">
    <source>
        <dbReference type="ARBA" id="ARBA00023180"/>
    </source>
</evidence>
<dbReference type="AlphaFoldDB" id="A0A9J7MYK7"/>
<accession>A0A9J7MYK7</accession>
<evidence type="ECO:0000256" key="9">
    <source>
        <dbReference type="ARBA" id="ARBA00023136"/>
    </source>
</evidence>
<dbReference type="GO" id="GO:0009311">
    <property type="term" value="P:oligosaccharide metabolic process"/>
    <property type="evidence" value="ECO:0000318"/>
    <property type="project" value="GO_Central"/>
</dbReference>
<keyword evidence="4" id="KW-0808">Transferase</keyword>
<dbReference type="GO" id="GO:0006491">
    <property type="term" value="P:N-glycan processing"/>
    <property type="evidence" value="ECO:0000318"/>
    <property type="project" value="GO_Central"/>
</dbReference>
<evidence type="ECO:0000256" key="1">
    <source>
        <dbReference type="ARBA" id="ARBA00004323"/>
    </source>
</evidence>
<dbReference type="InterPro" id="IPR038578">
    <property type="entry name" value="GT29-like_sf"/>
</dbReference>
<comment type="similarity">
    <text evidence="2">Belongs to the glycosyltransferase 29 family.</text>
</comment>
<dbReference type="GO" id="GO:0003828">
    <property type="term" value="F:alpha-N-acetylneuraminate alpha-2,8-sialyltransferase activity"/>
    <property type="evidence" value="ECO:0000318"/>
    <property type="project" value="GO_Central"/>
</dbReference>
<reference evidence="13" key="2">
    <citation type="submission" date="2025-08" db="UniProtKB">
        <authorList>
            <consortium name="RefSeq"/>
        </authorList>
    </citation>
    <scope>IDENTIFICATION</scope>
    <source>
        <strain evidence="13">S238N-H82</strain>
        <tissue evidence="13">Testes</tissue>
    </source>
</reference>
<keyword evidence="5 11" id="KW-0812">Transmembrane</keyword>
<reference evidence="12" key="1">
    <citation type="journal article" date="2020" name="Nat. Ecol. Evol.">
        <title>Deeply conserved synteny resolves early events in vertebrate evolution.</title>
        <authorList>
            <person name="Simakov O."/>
            <person name="Marletaz F."/>
            <person name="Yue J.X."/>
            <person name="O'Connell B."/>
            <person name="Jenkins J."/>
            <person name="Brandt A."/>
            <person name="Calef R."/>
            <person name="Tung C.H."/>
            <person name="Huang T.K."/>
            <person name="Schmutz J."/>
            <person name="Satoh N."/>
            <person name="Yu J.K."/>
            <person name="Putnam N.H."/>
            <person name="Green R.E."/>
            <person name="Rokhsar D.S."/>
        </authorList>
    </citation>
    <scope>NUCLEOTIDE SEQUENCE [LARGE SCALE GENOMIC DNA]</scope>
    <source>
        <strain evidence="12">S238N-H82</strain>
    </source>
</reference>
<dbReference type="PANTHER" id="PTHR11987">
    <property type="entry name" value="ALPHA-2,8-SIALYLTRANSFERASE"/>
    <property type="match status" value="1"/>
</dbReference>
<evidence type="ECO:0000313" key="12">
    <source>
        <dbReference type="Proteomes" id="UP000001554"/>
    </source>
</evidence>
<evidence type="ECO:0000313" key="13">
    <source>
        <dbReference type="RefSeq" id="XP_035684846.1"/>
    </source>
</evidence>
<keyword evidence="6" id="KW-0735">Signal-anchor</keyword>
<evidence type="ECO:0000256" key="2">
    <source>
        <dbReference type="ARBA" id="ARBA00006003"/>
    </source>
</evidence>
<evidence type="ECO:0000256" key="4">
    <source>
        <dbReference type="ARBA" id="ARBA00022679"/>
    </source>
</evidence>
<keyword evidence="10" id="KW-0325">Glycoprotein</keyword>
<gene>
    <name evidence="13" type="primary">LOC118421599</name>
</gene>
<evidence type="ECO:0000256" key="11">
    <source>
        <dbReference type="SAM" id="Phobius"/>
    </source>
</evidence>
<dbReference type="InterPro" id="IPR001675">
    <property type="entry name" value="Glyco_trans_29"/>
</dbReference>
<dbReference type="PANTHER" id="PTHR11987:SF36">
    <property type="entry name" value="SIA-ALPHA-2,3-GAL-BETA-1,4-GLCNAC-R:ALPHA 2,8-SIALYLTRANSFERASE"/>
    <property type="match status" value="1"/>
</dbReference>
<dbReference type="RefSeq" id="XP_035684846.1">
    <property type="nucleotide sequence ID" value="XM_035828953.1"/>
</dbReference>
<evidence type="ECO:0000256" key="8">
    <source>
        <dbReference type="ARBA" id="ARBA00023034"/>
    </source>
</evidence>
<dbReference type="GO" id="GO:0000139">
    <property type="term" value="C:Golgi membrane"/>
    <property type="evidence" value="ECO:0007669"/>
    <property type="project" value="UniProtKB-SubCell"/>
</dbReference>
<dbReference type="KEGG" id="bfo:118421599"/>
<dbReference type="InterPro" id="IPR050943">
    <property type="entry name" value="Glycosyltr_29_Sialyltrsf"/>
</dbReference>
<name>A0A9J7MYK7_BRAFL</name>
<proteinExistence type="inferred from homology"/>
<evidence type="ECO:0000256" key="7">
    <source>
        <dbReference type="ARBA" id="ARBA00022989"/>
    </source>
</evidence>
<sequence>MYQIQRAVRHQAQSLFRPRVCGARSLAALKTTVTRAESTRAEESGVYDTAARPFEEIPGPKGLPFIGTGWDYSPFDVPDKHRVTSSYGTDMGKSRLVAAAVLLVSVLCSTCFLFIRTGGRKNAWALNPVSDLRAHLREAFNFSLEISLTKKTCKVGQIFTYKEEENTQTAMTKTLYDLLPSAAAPFRPSGYKSCSVVGNGGILLKSGCGKDIDAADFVFRSNLPPLATFEKDVGLKSNFTTMNPSVISTHYNEFKTAEDSERFARRIEELGNSFLLVPPFITKTSKGNVERLIKILTEHRSKLRVQPLFVPTGVFDKIERFWRERSGYELQETRLSTGLYIVTFALSLCEHVNIYGFYPSHMSPWMSYLRYHYYSPYSFLGPSQVGPWAIHDMAEEFAMLENLHKRNIVRLRLRCDD</sequence>
<keyword evidence="9 11" id="KW-0472">Membrane</keyword>
<dbReference type="OrthoDB" id="10264956at2759"/>
<comment type="subcellular location">
    <subcellularLocation>
        <location evidence="1">Golgi apparatus membrane</location>
        <topology evidence="1">Single-pass type II membrane protein</topology>
    </subcellularLocation>
</comment>
<dbReference type="Pfam" id="PF00777">
    <property type="entry name" value="Glyco_transf_29"/>
    <property type="match status" value="1"/>
</dbReference>
<protein>
    <submittedName>
        <fullName evidence="13">CMP-N-acetylneuraminate-poly-alpha-2, 8-sialyltransferase-like</fullName>
    </submittedName>
</protein>
<dbReference type="GeneID" id="118421599"/>
<evidence type="ECO:0000256" key="6">
    <source>
        <dbReference type="ARBA" id="ARBA00022968"/>
    </source>
</evidence>
<organism evidence="12 13">
    <name type="scientific">Branchiostoma floridae</name>
    <name type="common">Florida lancelet</name>
    <name type="synonym">Amphioxus</name>
    <dbReference type="NCBI Taxonomy" id="7739"/>
    <lineage>
        <taxon>Eukaryota</taxon>
        <taxon>Metazoa</taxon>
        <taxon>Chordata</taxon>
        <taxon>Cephalochordata</taxon>
        <taxon>Leptocardii</taxon>
        <taxon>Amphioxiformes</taxon>
        <taxon>Branchiostomatidae</taxon>
        <taxon>Branchiostoma</taxon>
    </lineage>
</organism>
<evidence type="ECO:0000256" key="5">
    <source>
        <dbReference type="ARBA" id="ARBA00022692"/>
    </source>
</evidence>
<dbReference type="Gene3D" id="3.90.1480.20">
    <property type="entry name" value="Glycosyl transferase family 29"/>
    <property type="match status" value="1"/>
</dbReference>
<keyword evidence="3" id="KW-0328">Glycosyltransferase</keyword>
<dbReference type="CDD" id="cd23963">
    <property type="entry name" value="GT29_ST8SIA"/>
    <property type="match status" value="1"/>
</dbReference>
<keyword evidence="12" id="KW-1185">Reference proteome</keyword>
<feature type="transmembrane region" description="Helical" evidence="11">
    <location>
        <begin position="96"/>
        <end position="115"/>
    </location>
</feature>
<keyword evidence="7 11" id="KW-1133">Transmembrane helix</keyword>
<dbReference type="Proteomes" id="UP000001554">
    <property type="component" value="Chromosome 8"/>
</dbReference>
<evidence type="ECO:0000256" key="3">
    <source>
        <dbReference type="ARBA" id="ARBA00022676"/>
    </source>
</evidence>